<evidence type="ECO:0000313" key="2">
    <source>
        <dbReference type="EMBL" id="SDX68508.1"/>
    </source>
</evidence>
<name>A0A1H3DQY2_9EURY</name>
<feature type="region of interest" description="Disordered" evidence="1">
    <location>
        <begin position="1"/>
        <end position="52"/>
    </location>
</feature>
<gene>
    <name evidence="2" type="ORF">SAMN05216564_10196</name>
</gene>
<evidence type="ECO:0000313" key="3">
    <source>
        <dbReference type="Proteomes" id="UP000199079"/>
    </source>
</evidence>
<protein>
    <submittedName>
        <fullName evidence="2">Uncharacterized protein</fullName>
    </submittedName>
</protein>
<keyword evidence="3" id="KW-1185">Reference proteome</keyword>
<organism evidence="2 3">
    <name type="scientific">Halopenitus persicus</name>
    <dbReference type="NCBI Taxonomy" id="1048396"/>
    <lineage>
        <taxon>Archaea</taxon>
        <taxon>Methanobacteriati</taxon>
        <taxon>Methanobacteriota</taxon>
        <taxon>Stenosarchaea group</taxon>
        <taxon>Halobacteria</taxon>
        <taxon>Halobacteriales</taxon>
        <taxon>Haloferacaceae</taxon>
        <taxon>Halopenitus</taxon>
    </lineage>
</organism>
<feature type="compositionally biased region" description="Low complexity" evidence="1">
    <location>
        <begin position="17"/>
        <end position="45"/>
    </location>
</feature>
<dbReference type="Pfam" id="PF25931">
    <property type="entry name" value="DUF7976"/>
    <property type="match status" value="1"/>
</dbReference>
<evidence type="ECO:0000256" key="1">
    <source>
        <dbReference type="SAM" id="MobiDB-lite"/>
    </source>
</evidence>
<dbReference type="AlphaFoldDB" id="A0A1H3DQY2"/>
<accession>A0A1H3DQY2</accession>
<dbReference type="InterPro" id="IPR058282">
    <property type="entry name" value="DUF7976"/>
</dbReference>
<sequence length="115" mass="12350">MMTGDEDADADARADVMTDADATSDATDADATSDATDADATPDAHAIPDDAAETRRALRAVAEDVRGDSSESQQVAAILYRVSDLYDPTEDTSPEEIYRNVRQIMRVKARGGLDR</sequence>
<reference evidence="3" key="1">
    <citation type="submission" date="2016-10" db="EMBL/GenBank/DDBJ databases">
        <authorList>
            <person name="Varghese N."/>
            <person name="Submissions S."/>
        </authorList>
    </citation>
    <scope>NUCLEOTIDE SEQUENCE [LARGE SCALE GENOMIC DNA]</scope>
    <source>
        <strain evidence="3">DC30,IBRC 10041,KCTC 4046</strain>
    </source>
</reference>
<proteinExistence type="predicted"/>
<dbReference type="Proteomes" id="UP000199079">
    <property type="component" value="Unassembled WGS sequence"/>
</dbReference>
<dbReference type="EMBL" id="FNPC01000001">
    <property type="protein sequence ID" value="SDX68508.1"/>
    <property type="molecule type" value="Genomic_DNA"/>
</dbReference>